<dbReference type="PANTHER" id="PTHR14969">
    <property type="entry name" value="SPHINGOSINE-1-PHOSPHATE PHOSPHOHYDROLASE"/>
    <property type="match status" value="1"/>
</dbReference>
<dbReference type="EMBL" id="JBHUIM010000002">
    <property type="protein sequence ID" value="MFD2247564.1"/>
    <property type="molecule type" value="Genomic_DNA"/>
</dbReference>
<feature type="transmembrane region" description="Helical" evidence="1">
    <location>
        <begin position="12"/>
        <end position="33"/>
    </location>
</feature>
<dbReference type="Pfam" id="PF01569">
    <property type="entry name" value="PAP2"/>
    <property type="match status" value="1"/>
</dbReference>
<feature type="domain" description="Phosphatidic acid phosphatase type 2/haloperoxidase" evidence="2">
    <location>
        <begin position="100"/>
        <end position="212"/>
    </location>
</feature>
<feature type="transmembrane region" description="Helical" evidence="1">
    <location>
        <begin position="142"/>
        <end position="162"/>
    </location>
</feature>
<evidence type="ECO:0000313" key="4">
    <source>
        <dbReference type="Proteomes" id="UP001597374"/>
    </source>
</evidence>
<reference evidence="4" key="1">
    <citation type="journal article" date="2019" name="Int. J. Syst. Evol. Microbiol.">
        <title>The Global Catalogue of Microorganisms (GCM) 10K type strain sequencing project: providing services to taxonomists for standard genome sequencing and annotation.</title>
        <authorList>
            <consortium name="The Broad Institute Genomics Platform"/>
            <consortium name="The Broad Institute Genome Sequencing Center for Infectious Disease"/>
            <person name="Wu L."/>
            <person name="Ma J."/>
        </authorList>
    </citation>
    <scope>NUCLEOTIDE SEQUENCE [LARGE SCALE GENOMIC DNA]</scope>
    <source>
        <strain evidence="4">CGMCC 4.1782</strain>
    </source>
</reference>
<organism evidence="3 4">
    <name type="scientific">Pontibacter ruber</name>
    <dbReference type="NCBI Taxonomy" id="1343895"/>
    <lineage>
        <taxon>Bacteria</taxon>
        <taxon>Pseudomonadati</taxon>
        <taxon>Bacteroidota</taxon>
        <taxon>Cytophagia</taxon>
        <taxon>Cytophagales</taxon>
        <taxon>Hymenobacteraceae</taxon>
        <taxon>Pontibacter</taxon>
    </lineage>
</organism>
<evidence type="ECO:0000259" key="2">
    <source>
        <dbReference type="SMART" id="SM00014"/>
    </source>
</evidence>
<dbReference type="RefSeq" id="WP_250430542.1">
    <property type="nucleotide sequence ID" value="NZ_JALPRR010000003.1"/>
</dbReference>
<dbReference type="Gene3D" id="1.20.144.10">
    <property type="entry name" value="Phosphatidic acid phosphatase type 2/haloperoxidase"/>
    <property type="match status" value="1"/>
</dbReference>
<dbReference type="SUPFAM" id="SSF48317">
    <property type="entry name" value="Acid phosphatase/Vanadium-dependent haloperoxidase"/>
    <property type="match status" value="1"/>
</dbReference>
<evidence type="ECO:0000256" key="1">
    <source>
        <dbReference type="SAM" id="Phobius"/>
    </source>
</evidence>
<dbReference type="PANTHER" id="PTHR14969:SF13">
    <property type="entry name" value="AT30094P"/>
    <property type="match status" value="1"/>
</dbReference>
<gene>
    <name evidence="3" type="ORF">ACFSKP_14955</name>
</gene>
<feature type="transmembrane region" description="Helical" evidence="1">
    <location>
        <begin position="197"/>
        <end position="215"/>
    </location>
</feature>
<evidence type="ECO:0000313" key="3">
    <source>
        <dbReference type="EMBL" id="MFD2247564.1"/>
    </source>
</evidence>
<accession>A0ABW5D0D6</accession>
<feature type="transmembrane region" description="Helical" evidence="1">
    <location>
        <begin position="104"/>
        <end position="122"/>
    </location>
</feature>
<keyword evidence="4" id="KW-1185">Reference proteome</keyword>
<protein>
    <submittedName>
        <fullName evidence="3">Phosphatase PAP2 family protein</fullName>
    </submittedName>
</protein>
<keyword evidence="1" id="KW-1133">Transmembrane helix</keyword>
<keyword evidence="1" id="KW-0472">Membrane</keyword>
<proteinExistence type="predicted"/>
<dbReference type="Proteomes" id="UP001597374">
    <property type="component" value="Unassembled WGS sequence"/>
</dbReference>
<dbReference type="InterPro" id="IPR036938">
    <property type="entry name" value="PAP2/HPO_sf"/>
</dbReference>
<dbReference type="CDD" id="cd03392">
    <property type="entry name" value="PAP2_like_2"/>
    <property type="match status" value="1"/>
</dbReference>
<keyword evidence="1" id="KW-0812">Transmembrane</keyword>
<name>A0ABW5D0D6_9BACT</name>
<feature type="transmembrane region" description="Helical" evidence="1">
    <location>
        <begin position="169"/>
        <end position="191"/>
    </location>
</feature>
<sequence>MKSISGFWLRMLALLSVRFVLLSLLFLVCLYLLGHLIYDVFAEGDTGFDTTMFALADRITSPGMTRAMRMVSSLASDDYLAVAPALVTLIFSFWKGLRWHGLQVLVISFTCTLINQLLKHLFARARPTGELQEVSGLSFPSGHAMIGGVFYGLLIYIVWLTVADKKRRWLLCIFLTLLILLIGFSRIYLRVHFATDVVAGYLMGLLWLMLSLYLLGRLEPYYQTWIKPDK</sequence>
<dbReference type="SMART" id="SM00014">
    <property type="entry name" value="acidPPc"/>
    <property type="match status" value="1"/>
</dbReference>
<comment type="caution">
    <text evidence="3">The sequence shown here is derived from an EMBL/GenBank/DDBJ whole genome shotgun (WGS) entry which is preliminary data.</text>
</comment>
<dbReference type="InterPro" id="IPR000326">
    <property type="entry name" value="PAP2/HPO"/>
</dbReference>
<feature type="transmembrane region" description="Helical" evidence="1">
    <location>
        <begin position="79"/>
        <end position="97"/>
    </location>
</feature>